<reference evidence="1" key="1">
    <citation type="submission" date="2020-08" db="EMBL/GenBank/DDBJ databases">
        <title>Multicomponent nature underlies the extraordinary mechanical properties of spider dragline silk.</title>
        <authorList>
            <person name="Kono N."/>
            <person name="Nakamura H."/>
            <person name="Mori M."/>
            <person name="Yoshida Y."/>
            <person name="Ohtoshi R."/>
            <person name="Malay A.D."/>
            <person name="Moran D.A.P."/>
            <person name="Tomita M."/>
            <person name="Numata K."/>
            <person name="Arakawa K."/>
        </authorList>
    </citation>
    <scope>NUCLEOTIDE SEQUENCE</scope>
</reference>
<proteinExistence type="predicted"/>
<evidence type="ECO:0000313" key="1">
    <source>
        <dbReference type="EMBL" id="GFU37996.1"/>
    </source>
</evidence>
<dbReference type="AlphaFoldDB" id="A0A8X6QYX1"/>
<dbReference type="Proteomes" id="UP000887013">
    <property type="component" value="Unassembled WGS sequence"/>
</dbReference>
<comment type="caution">
    <text evidence="1">The sequence shown here is derived from an EMBL/GenBank/DDBJ whole genome shotgun (WGS) entry which is preliminary data.</text>
</comment>
<keyword evidence="2" id="KW-1185">Reference proteome</keyword>
<gene>
    <name evidence="1" type="ORF">NPIL_365041</name>
</gene>
<name>A0A8X6QYX1_NEPPI</name>
<sequence length="92" mass="10251">MTFKKAENDNVNTLEASDLVSYRIVQQDMSNFCENELIRHLKASEDGFTTPPNETIDIAGLSILLVIVRYINGMAAQNDMLICKSLSIKTIA</sequence>
<organism evidence="1 2">
    <name type="scientific">Nephila pilipes</name>
    <name type="common">Giant wood spider</name>
    <name type="synonym">Nephila maculata</name>
    <dbReference type="NCBI Taxonomy" id="299642"/>
    <lineage>
        <taxon>Eukaryota</taxon>
        <taxon>Metazoa</taxon>
        <taxon>Ecdysozoa</taxon>
        <taxon>Arthropoda</taxon>
        <taxon>Chelicerata</taxon>
        <taxon>Arachnida</taxon>
        <taxon>Araneae</taxon>
        <taxon>Araneomorphae</taxon>
        <taxon>Entelegynae</taxon>
        <taxon>Araneoidea</taxon>
        <taxon>Nephilidae</taxon>
        <taxon>Nephila</taxon>
    </lineage>
</organism>
<protein>
    <submittedName>
        <fullName evidence="1">Uncharacterized protein</fullName>
    </submittedName>
</protein>
<dbReference type="EMBL" id="BMAW01035044">
    <property type="protein sequence ID" value="GFU37996.1"/>
    <property type="molecule type" value="Genomic_DNA"/>
</dbReference>
<evidence type="ECO:0000313" key="2">
    <source>
        <dbReference type="Proteomes" id="UP000887013"/>
    </source>
</evidence>
<accession>A0A8X6QYX1</accession>